<evidence type="ECO:0008006" key="5">
    <source>
        <dbReference type="Google" id="ProtNLM"/>
    </source>
</evidence>
<dbReference type="Pfam" id="PF24681">
    <property type="entry name" value="Kelch_KLHDC2_KLHL20_DRC7"/>
    <property type="match status" value="1"/>
</dbReference>
<protein>
    <recommendedName>
        <fullName evidence="5">Galactose oxidase</fullName>
    </recommendedName>
</protein>
<evidence type="ECO:0000313" key="3">
    <source>
        <dbReference type="EMBL" id="PZP50949.1"/>
    </source>
</evidence>
<reference evidence="3 4" key="1">
    <citation type="submission" date="2017-11" db="EMBL/GenBank/DDBJ databases">
        <title>Infants hospitalized years apart are colonized by the same room-sourced microbial strains.</title>
        <authorList>
            <person name="Brooks B."/>
            <person name="Olm M.R."/>
            <person name="Firek B.A."/>
            <person name="Baker R."/>
            <person name="Thomas B.C."/>
            <person name="Morowitz M.J."/>
            <person name="Banfield J.F."/>
        </authorList>
    </citation>
    <scope>NUCLEOTIDE SEQUENCE [LARGE SCALE GENOMIC DNA]</scope>
    <source>
        <strain evidence="3">S2_009_000_R2_76</strain>
    </source>
</reference>
<dbReference type="Proteomes" id="UP000249645">
    <property type="component" value="Unassembled WGS sequence"/>
</dbReference>
<dbReference type="EMBL" id="QFOI01000047">
    <property type="protein sequence ID" value="PZP50949.1"/>
    <property type="molecule type" value="Genomic_DNA"/>
</dbReference>
<evidence type="ECO:0000256" key="1">
    <source>
        <dbReference type="ARBA" id="ARBA00022441"/>
    </source>
</evidence>
<name>A0A2W5HB24_9SPHI</name>
<dbReference type="PANTHER" id="PTHR24412:SF489">
    <property type="entry name" value="RING FINGER DOMAIN AND KELCH REPEAT-CONTAINING PROTEIN DDB_G0271372"/>
    <property type="match status" value="1"/>
</dbReference>
<dbReference type="Gene3D" id="2.120.10.80">
    <property type="entry name" value="Kelch-type beta propeller"/>
    <property type="match status" value="2"/>
</dbReference>
<gene>
    <name evidence="3" type="ORF">DI598_04355</name>
</gene>
<proteinExistence type="predicted"/>
<evidence type="ECO:0000256" key="2">
    <source>
        <dbReference type="ARBA" id="ARBA00022737"/>
    </source>
</evidence>
<dbReference type="PROSITE" id="PS51257">
    <property type="entry name" value="PROKAR_LIPOPROTEIN"/>
    <property type="match status" value="1"/>
</dbReference>
<keyword evidence="2" id="KW-0677">Repeat</keyword>
<comment type="caution">
    <text evidence="3">The sequence shown here is derived from an EMBL/GenBank/DDBJ whole genome shotgun (WGS) entry which is preliminary data.</text>
</comment>
<organism evidence="3 4">
    <name type="scientific">Pseudopedobacter saltans</name>
    <dbReference type="NCBI Taxonomy" id="151895"/>
    <lineage>
        <taxon>Bacteria</taxon>
        <taxon>Pseudomonadati</taxon>
        <taxon>Bacteroidota</taxon>
        <taxon>Sphingobacteriia</taxon>
        <taxon>Sphingobacteriales</taxon>
        <taxon>Sphingobacteriaceae</taxon>
        <taxon>Pseudopedobacter</taxon>
    </lineage>
</organism>
<dbReference type="PANTHER" id="PTHR24412">
    <property type="entry name" value="KELCH PROTEIN"/>
    <property type="match status" value="1"/>
</dbReference>
<keyword evidence="1" id="KW-0880">Kelch repeat</keyword>
<dbReference type="InterPro" id="IPR015915">
    <property type="entry name" value="Kelch-typ_b-propeller"/>
</dbReference>
<dbReference type="SUPFAM" id="SSF117281">
    <property type="entry name" value="Kelch motif"/>
    <property type="match status" value="1"/>
</dbReference>
<dbReference type="AlphaFoldDB" id="A0A2W5HB24"/>
<accession>A0A2W5HB24</accession>
<evidence type="ECO:0000313" key="4">
    <source>
        <dbReference type="Proteomes" id="UP000249645"/>
    </source>
</evidence>
<sequence length="367" mass="39937">MKKHIVAFVASTAFLISCSKSSGNGDGDDSSYVNKAPQGTWAASNIMPTSGGLSMVNMGRIGAISMLISGYNYIGLGSTIIDSVQGTYKSLGDFWQIDYYNGTLTQMASMPNGGRRYASAFAIDYKGYVGGGYSDSLATNLKDFYQYNSASNTWTRKPDIPFSSGRQQGFGFAITDLGYMGGGRDNNGLPWSDVYRYNPNTEVWTSVAAFPGDKKYGATSFTYDNKAYICGGYPLSTDFFSFNGTDWMQLHNIANVDSAKYDDQYTNIARVNATAFVINGWAYLVGGSGNSNVWSYDIANDLWYPNTKLPISDNDVSSLNGVTSFVNLFDNKAYIVLGLKNSSTNSALYNSYNNGVTNVYQFTPGSK</sequence>